<dbReference type="EMBL" id="AP027266">
    <property type="protein sequence ID" value="BDW84847.1"/>
    <property type="molecule type" value="Genomic_DNA"/>
</dbReference>
<protein>
    <submittedName>
        <fullName evidence="3">Murein transglycosylase</fullName>
    </submittedName>
</protein>
<dbReference type="GO" id="GO:0009253">
    <property type="term" value="P:peptidoglycan catabolic process"/>
    <property type="evidence" value="ECO:0007669"/>
    <property type="project" value="TreeGrafter"/>
</dbReference>
<dbReference type="InterPro" id="IPR043426">
    <property type="entry name" value="MltB-like"/>
</dbReference>
<dbReference type="PANTHER" id="PTHR30163">
    <property type="entry name" value="MEMBRANE-BOUND LYTIC MUREIN TRANSGLYCOSYLASE B"/>
    <property type="match status" value="1"/>
</dbReference>
<sequence>MAGGAAAGLAGCVPTLGGTGGVGANGPSRDPAFRPQPNADYDAWVAAFRTRARAQGISETTLERGFRGQGFLPGVVERDRNQTEFRRTTEDYLALVASEEDVATGRARVAPQRRVLSQIEQSSGVDADVLGAIWGLETRFGTRLGDIPVISATSTLAWEGRRGRFFEAQLIAALRILQAGDTTTDRMLGSWAGAMGHTQLMPTVFEDYAVDFTGDGRRDIWGTDPADALASTAEYLRRAGWRRDQPWGMEVHLPQGFDTARTGRETRRAVAEWAAAGVRPARGGPLPDAGPAAIIAPGGAEAPAWIVYHNFNMILRYNPSTNYGLGVGYMADRLAGGGRLSRSFGPDETGLTQAERIELQGLLNRAGYDVGTPDGVVGRRTEAAIRAYQAERGLPVDGRPSPVLLERLRQG</sequence>
<dbReference type="InterPro" id="IPR031304">
    <property type="entry name" value="SLT_2"/>
</dbReference>
<dbReference type="CDD" id="cd13399">
    <property type="entry name" value="Slt35-like"/>
    <property type="match status" value="1"/>
</dbReference>
<name>A0AA48H6Y7_9RHOB</name>
<dbReference type="InterPro" id="IPR023346">
    <property type="entry name" value="Lysozyme-like_dom_sf"/>
</dbReference>
<dbReference type="InterPro" id="IPR036366">
    <property type="entry name" value="PGBDSf"/>
</dbReference>
<gene>
    <name evidence="3" type="ORF">MACH21_10240</name>
</gene>
<dbReference type="PANTHER" id="PTHR30163:SF8">
    <property type="entry name" value="LYTIC MUREIN TRANSGLYCOSYLASE"/>
    <property type="match status" value="1"/>
</dbReference>
<reference evidence="3 4" key="1">
    <citation type="submission" date="2023-01" db="EMBL/GenBank/DDBJ databases">
        <title>Complete genome sequence of Roseicyclus marinus strain Dej080120_10.</title>
        <authorList>
            <person name="Ueki S."/>
            <person name="Maruyama F."/>
        </authorList>
    </citation>
    <scope>NUCLEOTIDE SEQUENCE [LARGE SCALE GENOMIC DNA]</scope>
    <source>
        <strain evidence="3 4">Dej080120_10</strain>
    </source>
</reference>
<dbReference type="Gene3D" id="1.10.530.10">
    <property type="match status" value="1"/>
</dbReference>
<dbReference type="Gene3D" id="1.10.8.350">
    <property type="entry name" value="Bacterial muramidase"/>
    <property type="match status" value="1"/>
</dbReference>
<dbReference type="InterPro" id="IPR036365">
    <property type="entry name" value="PGBD-like_sf"/>
</dbReference>
<evidence type="ECO:0000259" key="2">
    <source>
        <dbReference type="Pfam" id="PF13406"/>
    </source>
</evidence>
<dbReference type="Pfam" id="PF13406">
    <property type="entry name" value="SLT_2"/>
    <property type="match status" value="1"/>
</dbReference>
<evidence type="ECO:0000313" key="3">
    <source>
        <dbReference type="EMBL" id="BDW84847.1"/>
    </source>
</evidence>
<proteinExistence type="predicted"/>
<organism evidence="3 4">
    <name type="scientific">Roseicyclus marinus</name>
    <dbReference type="NCBI Taxonomy" id="2161673"/>
    <lineage>
        <taxon>Bacteria</taxon>
        <taxon>Pseudomonadati</taxon>
        <taxon>Pseudomonadota</taxon>
        <taxon>Alphaproteobacteria</taxon>
        <taxon>Rhodobacterales</taxon>
        <taxon>Roseobacteraceae</taxon>
        <taxon>Roseicyclus</taxon>
    </lineage>
</organism>
<accession>A0AA48H6Y7</accession>
<feature type="domain" description="Peptidoglycan binding-like" evidence="1">
    <location>
        <begin position="353"/>
        <end position="408"/>
    </location>
</feature>
<dbReference type="InterPro" id="IPR002477">
    <property type="entry name" value="Peptidoglycan-bd-like"/>
</dbReference>
<dbReference type="AlphaFoldDB" id="A0AA48H6Y7"/>
<dbReference type="KEGG" id="rmai:MACH21_10240"/>
<dbReference type="Pfam" id="PF01471">
    <property type="entry name" value="PG_binding_1"/>
    <property type="match status" value="1"/>
</dbReference>
<dbReference type="InterPro" id="IPR011970">
    <property type="entry name" value="MltB_2"/>
</dbReference>
<dbReference type="GO" id="GO:0008933">
    <property type="term" value="F:peptidoglycan lytic transglycosylase activity"/>
    <property type="evidence" value="ECO:0007669"/>
    <property type="project" value="TreeGrafter"/>
</dbReference>
<evidence type="ECO:0000313" key="4">
    <source>
        <dbReference type="Proteomes" id="UP001337723"/>
    </source>
</evidence>
<feature type="domain" description="Transglycosylase SLT" evidence="2">
    <location>
        <begin position="42"/>
        <end position="332"/>
    </location>
</feature>
<keyword evidence="4" id="KW-1185">Reference proteome</keyword>
<dbReference type="Gene3D" id="1.10.101.10">
    <property type="entry name" value="PGBD-like superfamily/PGBD"/>
    <property type="match status" value="1"/>
</dbReference>
<dbReference type="Proteomes" id="UP001337723">
    <property type="component" value="Chromosome"/>
</dbReference>
<dbReference type="NCBIfam" id="TIGR02283">
    <property type="entry name" value="MltB_2"/>
    <property type="match status" value="1"/>
</dbReference>
<evidence type="ECO:0000259" key="1">
    <source>
        <dbReference type="Pfam" id="PF01471"/>
    </source>
</evidence>
<dbReference type="SUPFAM" id="SSF47090">
    <property type="entry name" value="PGBD-like"/>
    <property type="match status" value="1"/>
</dbReference>
<dbReference type="SUPFAM" id="SSF53955">
    <property type="entry name" value="Lysozyme-like"/>
    <property type="match status" value="1"/>
</dbReference>